<dbReference type="PROSITE" id="PS50082">
    <property type="entry name" value="WD_REPEATS_2"/>
    <property type="match status" value="4"/>
</dbReference>
<feature type="repeat" description="WD" evidence="4">
    <location>
        <begin position="251"/>
        <end position="284"/>
    </location>
</feature>
<evidence type="ECO:0000256" key="4">
    <source>
        <dbReference type="PROSITE-ProRule" id="PRU00221"/>
    </source>
</evidence>
<name>A0A7S4V8Q7_9DINO</name>
<organism evidence="7">
    <name type="scientific">Alexandrium monilatum</name>
    <dbReference type="NCBI Taxonomy" id="311494"/>
    <lineage>
        <taxon>Eukaryota</taxon>
        <taxon>Sar</taxon>
        <taxon>Alveolata</taxon>
        <taxon>Dinophyceae</taxon>
        <taxon>Gonyaulacales</taxon>
        <taxon>Pyrocystaceae</taxon>
        <taxon>Alexandrium</taxon>
    </lineage>
</organism>
<dbReference type="Pfam" id="PF00400">
    <property type="entry name" value="WD40"/>
    <property type="match status" value="4"/>
</dbReference>
<dbReference type="EMBL" id="HBNR01038856">
    <property type="protein sequence ID" value="CAE4596463.1"/>
    <property type="molecule type" value="Transcribed_RNA"/>
</dbReference>
<evidence type="ECO:0000256" key="1">
    <source>
        <dbReference type="ARBA" id="ARBA00022574"/>
    </source>
</evidence>
<dbReference type="Pfam" id="PF12265">
    <property type="entry name" value="CAF1C_H4-bd"/>
    <property type="match status" value="1"/>
</dbReference>
<feature type="compositionally biased region" description="Acidic residues" evidence="5">
    <location>
        <begin position="61"/>
        <end position="74"/>
    </location>
</feature>
<dbReference type="InterPro" id="IPR020472">
    <property type="entry name" value="WD40_PAC1"/>
</dbReference>
<dbReference type="GO" id="GO:0005730">
    <property type="term" value="C:nucleolus"/>
    <property type="evidence" value="ECO:0007669"/>
    <property type="project" value="TreeGrafter"/>
</dbReference>
<dbReference type="SMART" id="SM00320">
    <property type="entry name" value="WD40"/>
    <property type="match status" value="5"/>
</dbReference>
<dbReference type="PANTHER" id="PTHR45903">
    <property type="entry name" value="GLUTAMATE-RICH WD REPEAT-CONTAINING PROTEIN 1"/>
    <property type="match status" value="1"/>
</dbReference>
<dbReference type="SUPFAM" id="SSF50978">
    <property type="entry name" value="WD40 repeat-like"/>
    <property type="match status" value="1"/>
</dbReference>
<dbReference type="InterPro" id="IPR022052">
    <property type="entry name" value="Histone-bd_RBBP4-like_N"/>
</dbReference>
<protein>
    <recommendedName>
        <fullName evidence="3">Glutamate-rich WD repeat-containing protein 1</fullName>
    </recommendedName>
</protein>
<evidence type="ECO:0000313" key="7">
    <source>
        <dbReference type="EMBL" id="CAE4596463.1"/>
    </source>
</evidence>
<gene>
    <name evidence="7" type="ORF">AMON00008_LOCUS26878</name>
</gene>
<evidence type="ECO:0000259" key="6">
    <source>
        <dbReference type="Pfam" id="PF12265"/>
    </source>
</evidence>
<feature type="region of interest" description="Disordered" evidence="5">
    <location>
        <begin position="61"/>
        <end position="81"/>
    </location>
</feature>
<feature type="region of interest" description="Disordered" evidence="5">
    <location>
        <begin position="164"/>
        <end position="185"/>
    </location>
</feature>
<dbReference type="InterPro" id="IPR036322">
    <property type="entry name" value="WD40_repeat_dom_sf"/>
</dbReference>
<reference evidence="7" key="1">
    <citation type="submission" date="2021-01" db="EMBL/GenBank/DDBJ databases">
        <authorList>
            <person name="Corre E."/>
            <person name="Pelletier E."/>
            <person name="Niang G."/>
            <person name="Scheremetjew M."/>
            <person name="Finn R."/>
            <person name="Kale V."/>
            <person name="Holt S."/>
            <person name="Cochrane G."/>
            <person name="Meng A."/>
            <person name="Brown T."/>
            <person name="Cohen L."/>
        </authorList>
    </citation>
    <scope>NUCLEOTIDE SEQUENCE</scope>
    <source>
        <strain evidence="7">CCMP3105</strain>
    </source>
</reference>
<dbReference type="AlphaFoldDB" id="A0A7S4V8Q7"/>
<proteinExistence type="predicted"/>
<dbReference type="InterPro" id="IPR051972">
    <property type="entry name" value="Glutamate-rich_WD_repeat"/>
</dbReference>
<feature type="repeat" description="WD" evidence="4">
    <location>
        <begin position="347"/>
        <end position="383"/>
    </location>
</feature>
<sequence length="487" mass="53579">MSSKREGANCTCDGFLSGWCLTVVPPAMNDTTASLPLKPVRPLAPSGPCLAAVRSHYLLPEDEEEEEEGEEAAAEGEQRIWRPGVDELQEGEQLDVEPGTYDMLHRAQVEWPCLSFDVLRDDLGAQRTTYPMTAYVVAGTQADQVADNRIYVMKWSRLYRTSKDGREEDDDDEDDESSGDSEDDHEAVLEFKGVPHPGGVNRIRAMPQAGHIVATWADSGKVHMWNLMGQRKALDNKAEKYVANPKPIHTCEAHSQEGFAMDFNPQNTGHFLSGGNDGAIFLWEPVAGGWNVGSSSPFTGHSGSVEDLHWKRDAGSKAIFASCGSDHSVRVWDVREKSRSKAAVLISEAHGCDVNAISWSPCVAELLVSGADDGSFKIWDTRNTTAGPMANFRWHRKPVVSVDWHPTDETVLAVACDDDCISLWDMAVEDDAVGRDGPPGAEHFPPQLLFLHQGQREPKELRWHPQLPSVCVSTAGNGFNIFKTCNI</sequence>
<dbReference type="PROSITE" id="PS50294">
    <property type="entry name" value="WD_REPEATS_REGION"/>
    <property type="match status" value="2"/>
</dbReference>
<evidence type="ECO:0000256" key="3">
    <source>
        <dbReference type="ARBA" id="ARBA00040876"/>
    </source>
</evidence>
<keyword evidence="1 4" id="KW-0853">WD repeat</keyword>
<feature type="compositionally biased region" description="Acidic residues" evidence="5">
    <location>
        <begin position="167"/>
        <end position="185"/>
    </location>
</feature>
<feature type="repeat" description="WD" evidence="4">
    <location>
        <begin position="392"/>
        <end position="426"/>
    </location>
</feature>
<evidence type="ECO:0000256" key="2">
    <source>
        <dbReference type="ARBA" id="ARBA00022737"/>
    </source>
</evidence>
<feature type="repeat" description="WD" evidence="4">
    <location>
        <begin position="298"/>
        <end position="342"/>
    </location>
</feature>
<accession>A0A7S4V8Q7</accession>
<evidence type="ECO:0000256" key="5">
    <source>
        <dbReference type="SAM" id="MobiDB-lite"/>
    </source>
</evidence>
<dbReference type="PRINTS" id="PR00320">
    <property type="entry name" value="GPROTEINBRPT"/>
</dbReference>
<dbReference type="PANTHER" id="PTHR45903:SF1">
    <property type="entry name" value="GLUTAMATE-RICH WD REPEAT-CONTAINING PROTEIN 1"/>
    <property type="match status" value="1"/>
</dbReference>
<dbReference type="Gene3D" id="2.130.10.10">
    <property type="entry name" value="YVTN repeat-like/Quinoprotein amine dehydrogenase"/>
    <property type="match status" value="1"/>
</dbReference>
<dbReference type="InterPro" id="IPR015943">
    <property type="entry name" value="WD40/YVTN_repeat-like_dom_sf"/>
</dbReference>
<dbReference type="GO" id="GO:0042254">
    <property type="term" value="P:ribosome biogenesis"/>
    <property type="evidence" value="ECO:0007669"/>
    <property type="project" value="TreeGrafter"/>
</dbReference>
<keyword evidence="2" id="KW-0677">Repeat</keyword>
<dbReference type="InterPro" id="IPR001680">
    <property type="entry name" value="WD40_rpt"/>
</dbReference>
<feature type="domain" description="Histone-binding protein RBBP4-like N-terminal" evidence="6">
    <location>
        <begin position="92"/>
        <end position="158"/>
    </location>
</feature>